<evidence type="ECO:0000313" key="2">
    <source>
        <dbReference type="Proteomes" id="UP000030673"/>
    </source>
</evidence>
<dbReference type="OMA" id="PTLVFCC"/>
<gene>
    <name evidence="1" type="ORF">PFNF54_04465</name>
</gene>
<keyword evidence="2" id="KW-1185">Reference proteome</keyword>
<protein>
    <submittedName>
        <fullName evidence="1">Uncharacterized protein</fullName>
    </submittedName>
</protein>
<reference evidence="1 2" key="1">
    <citation type="submission" date="2013-02" db="EMBL/GenBank/DDBJ databases">
        <title>The Genome Sequence of Plasmodium falciparum NF54.</title>
        <authorList>
            <consortium name="The Broad Institute Genome Sequencing Platform"/>
            <consortium name="The Broad Institute Genome Sequencing Center for Infectious Disease"/>
            <person name="Neafsey D."/>
            <person name="Cheeseman I."/>
            <person name="Volkman S."/>
            <person name="Adams J."/>
            <person name="Walker B."/>
            <person name="Young S.K."/>
            <person name="Zeng Q."/>
            <person name="Gargeya S."/>
            <person name="Fitzgerald M."/>
            <person name="Haas B."/>
            <person name="Abouelleil A."/>
            <person name="Alvarado L."/>
            <person name="Arachchi H.M."/>
            <person name="Berlin A.M."/>
            <person name="Chapman S.B."/>
            <person name="Dewar J."/>
            <person name="Goldberg J."/>
            <person name="Griggs A."/>
            <person name="Gujja S."/>
            <person name="Hansen M."/>
            <person name="Howarth C."/>
            <person name="Imamovic A."/>
            <person name="Larimer J."/>
            <person name="McCowan C."/>
            <person name="Murphy C."/>
            <person name="Neiman D."/>
            <person name="Pearson M."/>
            <person name="Priest M."/>
            <person name="Roberts A."/>
            <person name="Saif S."/>
            <person name="Shea T."/>
            <person name="Sisk P."/>
            <person name="Sykes S."/>
            <person name="Wortman J."/>
            <person name="Nusbaum C."/>
            <person name="Birren B."/>
        </authorList>
    </citation>
    <scope>NUCLEOTIDE SEQUENCE [LARGE SCALE GENOMIC DNA]</scope>
    <source>
        <strain evidence="1 2">NF54</strain>
    </source>
</reference>
<sequence length="180" mass="21358">MMMFRPHNVIKNIINSDKKVFLSTINPLNKENKNVIDIYDNYEVLKNMKEKNTLKSSLKKFREIVKKETKRKGYNFYSGWPPVNRIKVTDDEKLGLFGRKMFIYNRIKGIRETETNLFICCKNKNIICFNKNEFISLLKNMEDITQLKSTTSEICMNLEENKECLYHLNAFEGEANFDIM</sequence>
<name>W7KAQ5_PLAFO</name>
<organism evidence="1 2">
    <name type="scientific">Plasmodium falciparum (isolate NF54)</name>
    <dbReference type="NCBI Taxonomy" id="5843"/>
    <lineage>
        <taxon>Eukaryota</taxon>
        <taxon>Sar</taxon>
        <taxon>Alveolata</taxon>
        <taxon>Apicomplexa</taxon>
        <taxon>Aconoidasida</taxon>
        <taxon>Haemosporida</taxon>
        <taxon>Plasmodiidae</taxon>
        <taxon>Plasmodium</taxon>
        <taxon>Plasmodium (Laverania)</taxon>
    </lineage>
</organism>
<dbReference type="AlphaFoldDB" id="W7KAQ5"/>
<dbReference type="Proteomes" id="UP000030673">
    <property type="component" value="Unassembled WGS sequence"/>
</dbReference>
<dbReference type="EMBL" id="KE123864">
    <property type="protein sequence ID" value="EWC86722.1"/>
    <property type="molecule type" value="Genomic_DNA"/>
</dbReference>
<accession>W7KAQ5</accession>
<evidence type="ECO:0000313" key="1">
    <source>
        <dbReference type="EMBL" id="EWC86722.1"/>
    </source>
</evidence>
<proteinExistence type="predicted"/>